<organism evidence="1 2">
    <name type="scientific">Daphnia magna</name>
    <dbReference type="NCBI Taxonomy" id="35525"/>
    <lineage>
        <taxon>Eukaryota</taxon>
        <taxon>Metazoa</taxon>
        <taxon>Ecdysozoa</taxon>
        <taxon>Arthropoda</taxon>
        <taxon>Crustacea</taxon>
        <taxon>Branchiopoda</taxon>
        <taxon>Diplostraca</taxon>
        <taxon>Cladocera</taxon>
        <taxon>Anomopoda</taxon>
        <taxon>Daphniidae</taxon>
        <taxon>Daphnia</taxon>
    </lineage>
</organism>
<evidence type="ECO:0000313" key="1">
    <source>
        <dbReference type="EMBL" id="KAK4027351.1"/>
    </source>
</evidence>
<gene>
    <name evidence="1" type="ORF">OUZ56_016361</name>
</gene>
<name>A0ABR0AQE9_9CRUS</name>
<protein>
    <submittedName>
        <fullName evidence="1">Uncharacterized protein</fullName>
    </submittedName>
</protein>
<keyword evidence="2" id="KW-1185">Reference proteome</keyword>
<sequence length="212" mass="24215">MWRYHAEFVNQHNSHLRPSLLVLRIMVWRIVLNTEDEGSVERTMRIVATLEETHITVDDTEYHFLGKSLKHLINLAWSAPWCLGVKFITDFKDSVTNKQEQHYLFQVRESIGTVDVLQRAAPIRNALWYSLLSAQRCDGSVRLGKFFNKISVSVPSLRTSSGAWLSIAFARGRTKADNSPLMLSPLVDNLTPDRSFTKPTWKLYLRGVGGAQ</sequence>
<proteinExistence type="predicted"/>
<reference evidence="1 2" key="1">
    <citation type="journal article" date="2023" name="Nucleic Acids Res.">
        <title>The hologenome of Daphnia magna reveals possible DNA methylation and microbiome-mediated evolution of the host genome.</title>
        <authorList>
            <person name="Chaturvedi A."/>
            <person name="Li X."/>
            <person name="Dhandapani V."/>
            <person name="Marshall H."/>
            <person name="Kissane S."/>
            <person name="Cuenca-Cambronero M."/>
            <person name="Asole G."/>
            <person name="Calvet F."/>
            <person name="Ruiz-Romero M."/>
            <person name="Marangio P."/>
            <person name="Guigo R."/>
            <person name="Rago D."/>
            <person name="Mirbahai L."/>
            <person name="Eastwood N."/>
            <person name="Colbourne J.K."/>
            <person name="Zhou J."/>
            <person name="Mallon E."/>
            <person name="Orsini L."/>
        </authorList>
    </citation>
    <scope>NUCLEOTIDE SEQUENCE [LARGE SCALE GENOMIC DNA]</scope>
    <source>
        <strain evidence="1">LRV0_1</strain>
    </source>
</reference>
<dbReference type="EMBL" id="JAOYFB010000038">
    <property type="protein sequence ID" value="KAK4027351.1"/>
    <property type="molecule type" value="Genomic_DNA"/>
</dbReference>
<accession>A0ABR0AQE9</accession>
<dbReference type="Proteomes" id="UP001234178">
    <property type="component" value="Unassembled WGS sequence"/>
</dbReference>
<comment type="caution">
    <text evidence="1">The sequence shown here is derived from an EMBL/GenBank/DDBJ whole genome shotgun (WGS) entry which is preliminary data.</text>
</comment>
<evidence type="ECO:0000313" key="2">
    <source>
        <dbReference type="Proteomes" id="UP001234178"/>
    </source>
</evidence>